<feature type="region of interest" description="Disordered" evidence="1">
    <location>
        <begin position="102"/>
        <end position="132"/>
    </location>
</feature>
<dbReference type="EMBL" id="FLQV01000159">
    <property type="protein sequence ID" value="SBS83575.1"/>
    <property type="molecule type" value="Genomic_DNA"/>
</dbReference>
<evidence type="ECO:0000313" key="4">
    <source>
        <dbReference type="EMBL" id="SBS83575.1"/>
    </source>
</evidence>
<dbReference type="AlphaFoldDB" id="A0A1A8VSS6"/>
<protein>
    <submittedName>
        <fullName evidence="4">Serpentine receptor, putative (SR12)</fullName>
    </submittedName>
</protein>
<keyword evidence="2" id="KW-1133">Transmembrane helix</keyword>
<sequence>MTRSSNLSYLVKPQNGPNQGRYVHELKNRQKHLQDNCASFAFAAPHTHSLDANNGIRKLVRIVGRMVERVVERTPLKGRRLLLLPLLLLLLYITNRDEENIHEGGCRSGSGSGRTVSRRSVHVNAPENDSEERGIDGKVFQSIEYVDQTKSRRVIHMLMSTLNLKPIFVSSKVVYGLYDNKNYSKFSKFCYSKNRKKKGVVILSNMFIPNSKFLVLDKTDNEIYDYANNKKGKMCEDLEKEALFIHSFDDISSKSLKKPYFVYEKDIDISLTEKQLNFIILSCNNKIKNAFKIEFRNGSGFINDHFSCEEQGLIEIYALLMVILGVLSVVYFQKRKELSGSKSELTESVHCAILFFLSSNILYLIHLISYAFNGYGFSIFKVLSQIYEAIYDCFVITILFYILNSKNNKEKRNQDTFRTALLYGVLKFFYVLYEIENNQELNLYSALHSVVALPFVVHRVVIAGKIRHNFLSCVTIDFILDVGSLMYEHAYSCSLEPSPVHAILLFSAVLVYRNCKKLLKEKKNLEEKTTVLFDSFLHFTHLFVHFCNLYILILPSIPIQTDAYFTVSNPLLNPSLKKNPISCYPPLFALTLNPEHIYDEPLEGTSAVIILSETLRFLGFTIKWGIHENGYWLTNLNYSFDYILSNLIIKYFKEKSNEHKVKTVLDMGCGYGYYVNELNFHKIRAVGVDGNVKLVHSLKNENLYTLDVTSDQFVPDLLRQVNDSRKKEREKGDYLLKNRAIKRDGDLTKNILTFDYALCLNVGEYIPKKKEESFFRNLDKMNSKGVIISWDLPNSFNIGTINEKNGEELLDVFLNNYSYSYDEKNSKMLRDNCSNSSLKNCIYIFEKKK</sequence>
<dbReference type="Pfam" id="PF10192">
    <property type="entry name" value="GPR180-TMEM145_TM"/>
    <property type="match status" value="1"/>
</dbReference>
<dbReference type="InterPro" id="IPR019336">
    <property type="entry name" value="GPR180/TMEM145_TM"/>
</dbReference>
<evidence type="ECO:0000256" key="1">
    <source>
        <dbReference type="SAM" id="MobiDB-lite"/>
    </source>
</evidence>
<dbReference type="PANTHER" id="PTHR23252">
    <property type="entry name" value="INTIMAL THICKNESS RECEPTOR-RELATED"/>
    <property type="match status" value="1"/>
</dbReference>
<feature type="transmembrane region" description="Helical" evidence="2">
    <location>
        <begin position="353"/>
        <end position="372"/>
    </location>
</feature>
<dbReference type="SUPFAM" id="SSF53335">
    <property type="entry name" value="S-adenosyl-L-methionine-dependent methyltransferases"/>
    <property type="match status" value="1"/>
</dbReference>
<keyword evidence="2" id="KW-0472">Membrane</keyword>
<accession>A0A1A8VSS6</accession>
<organism evidence="4 5">
    <name type="scientific">Plasmodium ovale curtisi</name>
    <dbReference type="NCBI Taxonomy" id="864141"/>
    <lineage>
        <taxon>Eukaryota</taxon>
        <taxon>Sar</taxon>
        <taxon>Alveolata</taxon>
        <taxon>Apicomplexa</taxon>
        <taxon>Aconoidasida</taxon>
        <taxon>Haemosporida</taxon>
        <taxon>Plasmodiidae</taxon>
        <taxon>Plasmodium</taxon>
        <taxon>Plasmodium (Plasmodium)</taxon>
    </lineage>
</organism>
<gene>
    <name evidence="4" type="ORF">POVCU1_009030</name>
</gene>
<dbReference type="InterPro" id="IPR029063">
    <property type="entry name" value="SAM-dependent_MTases_sf"/>
</dbReference>
<evidence type="ECO:0000313" key="5">
    <source>
        <dbReference type="Proteomes" id="UP000078546"/>
    </source>
</evidence>
<feature type="domain" description="GPR180/TMEM145 transmembrane" evidence="3">
    <location>
        <begin position="317"/>
        <end position="433"/>
    </location>
</feature>
<feature type="transmembrane region" description="Helical" evidence="2">
    <location>
        <begin position="312"/>
        <end position="332"/>
    </location>
</feature>
<name>A0A1A8VSS6_PLAOA</name>
<keyword evidence="2" id="KW-0812">Transmembrane</keyword>
<dbReference type="PANTHER" id="PTHR23252:SF24">
    <property type="entry name" value="TRANSMEMBRANE PROTEIN 145"/>
    <property type="match status" value="1"/>
</dbReference>
<dbReference type="InterPro" id="IPR047831">
    <property type="entry name" value="GPR180/TMEM145"/>
</dbReference>
<reference evidence="5" key="1">
    <citation type="submission" date="2016-05" db="EMBL/GenBank/DDBJ databases">
        <authorList>
            <person name="Naeem Raeece"/>
        </authorList>
    </citation>
    <scope>NUCLEOTIDE SEQUENCE [LARGE SCALE GENOMIC DNA]</scope>
</reference>
<evidence type="ECO:0000256" key="2">
    <source>
        <dbReference type="SAM" id="Phobius"/>
    </source>
</evidence>
<evidence type="ECO:0000259" key="3">
    <source>
        <dbReference type="Pfam" id="PF10192"/>
    </source>
</evidence>
<proteinExistence type="predicted"/>
<dbReference type="Gene3D" id="3.40.50.150">
    <property type="entry name" value="Vaccinia Virus protein VP39"/>
    <property type="match status" value="1"/>
</dbReference>
<dbReference type="GO" id="GO:0007186">
    <property type="term" value="P:G protein-coupled receptor signaling pathway"/>
    <property type="evidence" value="ECO:0007669"/>
    <property type="project" value="InterPro"/>
</dbReference>
<dbReference type="Proteomes" id="UP000078546">
    <property type="component" value="Unassembled WGS sequence"/>
</dbReference>
<keyword evidence="4" id="KW-0675">Receptor</keyword>
<feature type="transmembrane region" description="Helical" evidence="2">
    <location>
        <begin position="416"/>
        <end position="435"/>
    </location>
</feature>
<dbReference type="GO" id="GO:0019236">
    <property type="term" value="P:response to pheromone"/>
    <property type="evidence" value="ECO:0007669"/>
    <property type="project" value="InterPro"/>
</dbReference>
<feature type="transmembrane region" description="Helical" evidence="2">
    <location>
        <begin position="384"/>
        <end position="404"/>
    </location>
</feature>